<organism evidence="4 5">
    <name type="scientific">Azospira oryzae</name>
    <dbReference type="NCBI Taxonomy" id="146939"/>
    <lineage>
        <taxon>Bacteria</taxon>
        <taxon>Pseudomonadati</taxon>
        <taxon>Pseudomonadota</taxon>
        <taxon>Betaproteobacteria</taxon>
        <taxon>Rhodocyclales</taxon>
        <taxon>Rhodocyclaceae</taxon>
        <taxon>Azospira</taxon>
    </lineage>
</organism>
<keyword evidence="1" id="KW-0597">Phosphoprotein</keyword>
<dbReference type="EMBL" id="SHKM01000001">
    <property type="protein sequence ID" value="RZT90203.1"/>
    <property type="molecule type" value="Genomic_DNA"/>
</dbReference>
<name>A0ABY0IUB0_9RHOO</name>
<dbReference type="InterPro" id="IPR003607">
    <property type="entry name" value="HD/PDEase_dom"/>
</dbReference>
<feature type="modified residue" description="4-aspartylphosphate" evidence="1">
    <location>
        <position position="67"/>
    </location>
</feature>
<dbReference type="SMART" id="SM00471">
    <property type="entry name" value="HDc"/>
    <property type="match status" value="1"/>
</dbReference>
<dbReference type="InterPro" id="IPR052020">
    <property type="entry name" value="Cyclic_di-GMP/3'3'-cGAMP_PDE"/>
</dbReference>
<dbReference type="Gene3D" id="3.40.50.2300">
    <property type="match status" value="1"/>
</dbReference>
<dbReference type="Proteomes" id="UP000292136">
    <property type="component" value="Unassembled WGS sequence"/>
</dbReference>
<feature type="domain" description="HD-GYP" evidence="3">
    <location>
        <begin position="148"/>
        <end position="343"/>
    </location>
</feature>
<evidence type="ECO:0000256" key="1">
    <source>
        <dbReference type="PROSITE-ProRule" id="PRU00169"/>
    </source>
</evidence>
<dbReference type="CDD" id="cd17536">
    <property type="entry name" value="REC_YesN-like"/>
    <property type="match status" value="1"/>
</dbReference>
<dbReference type="CDD" id="cd00077">
    <property type="entry name" value="HDc"/>
    <property type="match status" value="1"/>
</dbReference>
<dbReference type="InterPro" id="IPR037522">
    <property type="entry name" value="HD_GYP_dom"/>
</dbReference>
<evidence type="ECO:0000313" key="4">
    <source>
        <dbReference type="EMBL" id="RZT90203.1"/>
    </source>
</evidence>
<proteinExistence type="predicted"/>
<gene>
    <name evidence="4" type="ORF">EV678_1014</name>
</gene>
<reference evidence="4 5" key="1">
    <citation type="submission" date="2019-02" db="EMBL/GenBank/DDBJ databases">
        <title>Genomic Encyclopedia of Type Strains, Phase IV (KMG-IV): sequencing the most valuable type-strain genomes for metagenomic binning, comparative biology and taxonomic classification.</title>
        <authorList>
            <person name="Goeker M."/>
        </authorList>
    </citation>
    <scope>NUCLEOTIDE SEQUENCE [LARGE SCALE GENOMIC DNA]</scope>
    <source>
        <strain evidence="4 5">DSM 21223</strain>
    </source>
</reference>
<feature type="domain" description="Response regulatory" evidence="2">
    <location>
        <begin position="18"/>
        <end position="132"/>
    </location>
</feature>
<sequence>MDSHTPPGLDLNFLQGLRLLYVEDEDEVRELLSRFLGRRVGTLEVAVNGREGLEAFLKGEYDVVVTDIKMPEMDGLEMASRIRATGHAVPIIVVTAYSDRDYLLRSIDLGVDRYVTKPIDPDALLTAIHDAVMVRTQQKALLAAETRIADILQQTVMALARAIEMRDPYTDGHQKRVSALAAAIAKEMGLAREVVEGVRFGALIHDIGSIRIPSEILCKPGKLKPIEFEIIKNHSQAGYELLKDVDFPWPIAEMVRQHHERLNGSGYPQGLKGEAILLEARILAVADVVEAMSSHRPYRPALGLEQALAELESGAGQLYDAEVVNACVRLMRRRPDLLPEQGL</sequence>
<dbReference type="Pfam" id="PF00072">
    <property type="entry name" value="Response_reg"/>
    <property type="match status" value="1"/>
</dbReference>
<evidence type="ECO:0000259" key="3">
    <source>
        <dbReference type="PROSITE" id="PS51832"/>
    </source>
</evidence>
<keyword evidence="5" id="KW-1185">Reference proteome</keyword>
<dbReference type="Pfam" id="PF13487">
    <property type="entry name" value="HD_5"/>
    <property type="match status" value="1"/>
</dbReference>
<evidence type="ECO:0000259" key="2">
    <source>
        <dbReference type="PROSITE" id="PS50110"/>
    </source>
</evidence>
<accession>A0ABY0IUB0</accession>
<protein>
    <submittedName>
        <fullName evidence="4">Nucleotidyltransferase with HDIG domain</fullName>
    </submittedName>
</protein>
<evidence type="ECO:0000313" key="5">
    <source>
        <dbReference type="Proteomes" id="UP000292136"/>
    </source>
</evidence>
<dbReference type="SUPFAM" id="SSF52172">
    <property type="entry name" value="CheY-like"/>
    <property type="match status" value="1"/>
</dbReference>
<dbReference type="Gene3D" id="1.10.3210.10">
    <property type="entry name" value="Hypothetical protein af1432"/>
    <property type="match status" value="1"/>
</dbReference>
<comment type="caution">
    <text evidence="4">The sequence shown here is derived from an EMBL/GenBank/DDBJ whole genome shotgun (WGS) entry which is preliminary data.</text>
</comment>
<dbReference type="SMART" id="SM00448">
    <property type="entry name" value="REC"/>
    <property type="match status" value="1"/>
</dbReference>
<dbReference type="InterPro" id="IPR001789">
    <property type="entry name" value="Sig_transdc_resp-reg_receiver"/>
</dbReference>
<dbReference type="PANTHER" id="PTHR45228">
    <property type="entry name" value="CYCLIC DI-GMP PHOSPHODIESTERASE TM_0186-RELATED"/>
    <property type="match status" value="1"/>
</dbReference>
<dbReference type="NCBIfam" id="TIGR00277">
    <property type="entry name" value="HDIG"/>
    <property type="match status" value="1"/>
</dbReference>
<dbReference type="RefSeq" id="WP_130458733.1">
    <property type="nucleotide sequence ID" value="NZ_SHKM01000001.1"/>
</dbReference>
<dbReference type="InterPro" id="IPR011006">
    <property type="entry name" value="CheY-like_superfamily"/>
</dbReference>
<dbReference type="InterPro" id="IPR006675">
    <property type="entry name" value="HDIG_dom"/>
</dbReference>
<dbReference type="PROSITE" id="PS50110">
    <property type="entry name" value="RESPONSE_REGULATORY"/>
    <property type="match status" value="1"/>
</dbReference>
<dbReference type="SUPFAM" id="SSF109604">
    <property type="entry name" value="HD-domain/PDEase-like"/>
    <property type="match status" value="1"/>
</dbReference>
<dbReference type="PROSITE" id="PS51832">
    <property type="entry name" value="HD_GYP"/>
    <property type="match status" value="1"/>
</dbReference>